<protein>
    <submittedName>
        <fullName evidence="1">Uncharacterized protein</fullName>
    </submittedName>
</protein>
<sequence>MVGNQDTFEMYGTPYCGKGEPNQSIRVGHASPVCLFENVEIFGGA</sequence>
<name>A0A382JKB8_9ZZZZ</name>
<organism evidence="1">
    <name type="scientific">marine metagenome</name>
    <dbReference type="NCBI Taxonomy" id="408172"/>
    <lineage>
        <taxon>unclassified sequences</taxon>
        <taxon>metagenomes</taxon>
        <taxon>ecological metagenomes</taxon>
    </lineage>
</organism>
<reference evidence="1" key="1">
    <citation type="submission" date="2018-05" db="EMBL/GenBank/DDBJ databases">
        <authorList>
            <person name="Lanie J.A."/>
            <person name="Ng W.-L."/>
            <person name="Kazmierczak K.M."/>
            <person name="Andrzejewski T.M."/>
            <person name="Davidsen T.M."/>
            <person name="Wayne K.J."/>
            <person name="Tettelin H."/>
            <person name="Glass J.I."/>
            <person name="Rusch D."/>
            <person name="Podicherti R."/>
            <person name="Tsui H.-C.T."/>
            <person name="Winkler M.E."/>
        </authorList>
    </citation>
    <scope>NUCLEOTIDE SEQUENCE</scope>
</reference>
<evidence type="ECO:0000313" key="1">
    <source>
        <dbReference type="EMBL" id="SVC11792.1"/>
    </source>
</evidence>
<dbReference type="EMBL" id="UINC01074521">
    <property type="protein sequence ID" value="SVC11792.1"/>
    <property type="molecule type" value="Genomic_DNA"/>
</dbReference>
<dbReference type="AlphaFoldDB" id="A0A382JKB8"/>
<proteinExistence type="predicted"/>
<gene>
    <name evidence="1" type="ORF">METZ01_LOCUS264646</name>
</gene>
<accession>A0A382JKB8</accession>